<protein>
    <submittedName>
        <fullName evidence="2">Uncharacterized protein</fullName>
    </submittedName>
</protein>
<sequence>MSENIIRNGCPSRRLVTQPDEVQVTSFQKLTCIRRAWAQWDIDRNQKIWLNLRKENMKDYGLQNRLIQGFTVECFPRFSYCIFIDQISTKCTQQNEEIIHNCVLPLKQYAENLGQNHKTSRGVGNPLAAGVGPLLPVFQDGDIFENLCDVVARFEYCIRFAKKSCPEHVVVRLMTVSYDFLANANCLTKLDQIPDIQQCHKMTMNSIVSVNEDSSVNIVQKISQTCSSSSTDRTTTMECNPAQV</sequence>
<evidence type="ECO:0000313" key="2">
    <source>
        <dbReference type="WBParaSite" id="nRc.2.0.1.t44617-RA"/>
    </source>
</evidence>
<accession>A0A915L2A7</accession>
<dbReference type="PANTHER" id="PTHR37431:SF3">
    <property type="entry name" value="DUF19 DOMAIN-CONTAINING PROTEIN"/>
    <property type="match status" value="1"/>
</dbReference>
<name>A0A915L2A7_ROMCU</name>
<dbReference type="AlphaFoldDB" id="A0A915L2A7"/>
<organism evidence="1 2">
    <name type="scientific">Romanomermis culicivorax</name>
    <name type="common">Nematode worm</name>
    <dbReference type="NCBI Taxonomy" id="13658"/>
    <lineage>
        <taxon>Eukaryota</taxon>
        <taxon>Metazoa</taxon>
        <taxon>Ecdysozoa</taxon>
        <taxon>Nematoda</taxon>
        <taxon>Enoplea</taxon>
        <taxon>Dorylaimia</taxon>
        <taxon>Mermithida</taxon>
        <taxon>Mermithoidea</taxon>
        <taxon>Mermithidae</taxon>
        <taxon>Romanomermis</taxon>
    </lineage>
</organism>
<dbReference type="Proteomes" id="UP000887565">
    <property type="component" value="Unplaced"/>
</dbReference>
<evidence type="ECO:0000313" key="1">
    <source>
        <dbReference type="Proteomes" id="UP000887565"/>
    </source>
</evidence>
<dbReference type="PANTHER" id="PTHR37431">
    <property type="entry name" value="PROTEIN CBG06927"/>
    <property type="match status" value="1"/>
</dbReference>
<reference evidence="2" key="1">
    <citation type="submission" date="2022-11" db="UniProtKB">
        <authorList>
            <consortium name="WormBaseParasite"/>
        </authorList>
    </citation>
    <scope>IDENTIFICATION</scope>
</reference>
<keyword evidence="1" id="KW-1185">Reference proteome</keyword>
<proteinExistence type="predicted"/>
<dbReference type="WBParaSite" id="nRc.2.0.1.t44617-RA">
    <property type="protein sequence ID" value="nRc.2.0.1.t44617-RA"/>
    <property type="gene ID" value="nRc.2.0.1.g44617"/>
</dbReference>